<protein>
    <submittedName>
        <fullName evidence="1">Uncharacterized protein</fullName>
    </submittedName>
</protein>
<reference evidence="1 2" key="1">
    <citation type="submission" date="2020-09" db="EMBL/GenBank/DDBJ databases">
        <title>De no assembly of potato wild relative species, Solanum commersonii.</title>
        <authorList>
            <person name="Cho K."/>
        </authorList>
    </citation>
    <scope>NUCLEOTIDE SEQUENCE [LARGE SCALE GENOMIC DNA]</scope>
    <source>
        <strain evidence="1">LZ3.2</strain>
        <tissue evidence="1">Leaf</tissue>
    </source>
</reference>
<proteinExistence type="predicted"/>
<sequence>MDSIGKSGGIIVLWDKREWKGELINTDSHLGSTKDLTWYLTVLYAECDINEKEELWWNDWKHMQSYFKFENWWLKEKGFIDKDLRLLRDDEQLQKIQLAMDFKEVSRNEEIAWRQRSRVQWIKNYDNNTKYFHRMANAHRRFNLIDILKVEGAEVTDLEEIKNSIVSFYQELYKENTKISTEEHVWLERQFEEDEILEGLNQCAIDKALGPDGFPMSFFIAFWEISNPEEGGCNRVERLQTNKSRH</sequence>
<dbReference type="EMBL" id="JACXVP010000006">
    <property type="protein sequence ID" value="KAG5598400.1"/>
    <property type="molecule type" value="Genomic_DNA"/>
</dbReference>
<comment type="caution">
    <text evidence="1">The sequence shown here is derived from an EMBL/GenBank/DDBJ whole genome shotgun (WGS) entry which is preliminary data.</text>
</comment>
<accession>A0A9J5YFJ9</accession>
<name>A0A9J5YFJ9_SOLCO</name>
<organism evidence="1 2">
    <name type="scientific">Solanum commersonii</name>
    <name type="common">Commerson's wild potato</name>
    <name type="synonym">Commerson's nightshade</name>
    <dbReference type="NCBI Taxonomy" id="4109"/>
    <lineage>
        <taxon>Eukaryota</taxon>
        <taxon>Viridiplantae</taxon>
        <taxon>Streptophyta</taxon>
        <taxon>Embryophyta</taxon>
        <taxon>Tracheophyta</taxon>
        <taxon>Spermatophyta</taxon>
        <taxon>Magnoliopsida</taxon>
        <taxon>eudicotyledons</taxon>
        <taxon>Gunneridae</taxon>
        <taxon>Pentapetalae</taxon>
        <taxon>asterids</taxon>
        <taxon>lamiids</taxon>
        <taxon>Solanales</taxon>
        <taxon>Solanaceae</taxon>
        <taxon>Solanoideae</taxon>
        <taxon>Solaneae</taxon>
        <taxon>Solanum</taxon>
    </lineage>
</organism>
<keyword evidence="2" id="KW-1185">Reference proteome</keyword>
<dbReference type="AlphaFoldDB" id="A0A9J5YFJ9"/>
<dbReference type="OrthoDB" id="1733677at2759"/>
<evidence type="ECO:0000313" key="1">
    <source>
        <dbReference type="EMBL" id="KAG5598400.1"/>
    </source>
</evidence>
<gene>
    <name evidence="1" type="ORF">H5410_029770</name>
</gene>
<dbReference type="Proteomes" id="UP000824120">
    <property type="component" value="Chromosome 6"/>
</dbReference>
<evidence type="ECO:0000313" key="2">
    <source>
        <dbReference type="Proteomes" id="UP000824120"/>
    </source>
</evidence>